<keyword evidence="2" id="KW-0285">Flavoprotein</keyword>
<evidence type="ECO:0000313" key="6">
    <source>
        <dbReference type="Proteomes" id="UP001597277"/>
    </source>
</evidence>
<feature type="domain" description="FAD-binding" evidence="4">
    <location>
        <begin position="6"/>
        <end position="336"/>
    </location>
</feature>
<dbReference type="Gene3D" id="3.50.50.60">
    <property type="entry name" value="FAD/NAD(P)-binding domain"/>
    <property type="match status" value="1"/>
</dbReference>
<dbReference type="PANTHER" id="PTHR43004">
    <property type="entry name" value="TRK SYSTEM POTASSIUM UPTAKE PROTEIN"/>
    <property type="match status" value="1"/>
</dbReference>
<reference evidence="6" key="1">
    <citation type="journal article" date="2019" name="Int. J. Syst. Evol. Microbiol.">
        <title>The Global Catalogue of Microorganisms (GCM) 10K type strain sequencing project: providing services to taxonomists for standard genome sequencing and annotation.</title>
        <authorList>
            <consortium name="The Broad Institute Genomics Platform"/>
            <consortium name="The Broad Institute Genome Sequencing Center for Infectious Disease"/>
            <person name="Wu L."/>
            <person name="Ma J."/>
        </authorList>
    </citation>
    <scope>NUCLEOTIDE SEQUENCE [LARGE SCALE GENOMIC DNA]</scope>
    <source>
        <strain evidence="6">JCM 17130</strain>
    </source>
</reference>
<evidence type="ECO:0000256" key="3">
    <source>
        <dbReference type="ARBA" id="ARBA00022827"/>
    </source>
</evidence>
<protein>
    <submittedName>
        <fullName evidence="5">FAD-dependent oxidoreductase</fullName>
    </submittedName>
</protein>
<dbReference type="PRINTS" id="PR00420">
    <property type="entry name" value="RNGMNOXGNASE"/>
</dbReference>
<dbReference type="Proteomes" id="UP001597277">
    <property type="component" value="Unassembled WGS sequence"/>
</dbReference>
<evidence type="ECO:0000313" key="5">
    <source>
        <dbReference type="EMBL" id="MFD1717729.1"/>
    </source>
</evidence>
<dbReference type="InterPro" id="IPR002938">
    <property type="entry name" value="FAD-bd"/>
</dbReference>
<dbReference type="RefSeq" id="WP_388004594.1">
    <property type="nucleotide sequence ID" value="NZ_JBHUEE010000003.1"/>
</dbReference>
<proteinExistence type="predicted"/>
<organism evidence="5 6">
    <name type="scientific">Georgenia deserti</name>
    <dbReference type="NCBI Taxonomy" id="2093781"/>
    <lineage>
        <taxon>Bacteria</taxon>
        <taxon>Bacillati</taxon>
        <taxon>Actinomycetota</taxon>
        <taxon>Actinomycetes</taxon>
        <taxon>Micrococcales</taxon>
        <taxon>Bogoriellaceae</taxon>
        <taxon>Georgenia</taxon>
    </lineage>
</organism>
<sequence length="385" mass="41174">MLPSTTRVLVVGAGPVGLATAVVLRHHGHAVTVVDAQAEAANTSRAAVVHPRTLELLSPYGVVRQMVDRGVHTPRFTVRDRDAILIPAPFTTLPTDYPYALMLSQADTEAYLLARLRELGGDVVRPVAVDRLDQEVDGVLAILDGGRRIRAEYVVGADGMHSTVREQSGISFSGDTASQSFSLADIRLSSGVPGRDVILYFSPAGTLVLAPLPDGLHRVVAAVSEAPEHPDVPFVQRLLDVRGPKRWPAVVQEVVWGSRFRVHERLAESFRAGRILLAGDASHVHSPAGGQGMNLGLDDAVHLGEALARVLDGDSDAALDTYSEVQLPKARQVIRLAGRLTSLATVPGAARPVRNAALSLVGRLPAFQRALARQLAGLDRSDRRV</sequence>
<dbReference type="InterPro" id="IPR036188">
    <property type="entry name" value="FAD/NAD-bd_sf"/>
</dbReference>
<dbReference type="Gene3D" id="3.30.70.2450">
    <property type="match status" value="1"/>
</dbReference>
<evidence type="ECO:0000256" key="2">
    <source>
        <dbReference type="ARBA" id="ARBA00022630"/>
    </source>
</evidence>
<comment type="cofactor">
    <cofactor evidence="1">
        <name>FAD</name>
        <dbReference type="ChEBI" id="CHEBI:57692"/>
    </cofactor>
</comment>
<name>A0ABW4L3U2_9MICO</name>
<evidence type="ECO:0000259" key="4">
    <source>
        <dbReference type="Pfam" id="PF01494"/>
    </source>
</evidence>
<accession>A0ABW4L3U2</accession>
<gene>
    <name evidence="5" type="ORF">ACFSE6_07780</name>
</gene>
<dbReference type="EMBL" id="JBHUEE010000003">
    <property type="protein sequence ID" value="MFD1717729.1"/>
    <property type="molecule type" value="Genomic_DNA"/>
</dbReference>
<dbReference type="SUPFAM" id="SSF51905">
    <property type="entry name" value="FAD/NAD(P)-binding domain"/>
    <property type="match status" value="1"/>
</dbReference>
<dbReference type="PANTHER" id="PTHR43004:SF19">
    <property type="entry name" value="BINDING MONOOXYGENASE, PUTATIVE (JCVI)-RELATED"/>
    <property type="match status" value="1"/>
</dbReference>
<dbReference type="Pfam" id="PF01494">
    <property type="entry name" value="FAD_binding_3"/>
    <property type="match status" value="1"/>
</dbReference>
<evidence type="ECO:0000256" key="1">
    <source>
        <dbReference type="ARBA" id="ARBA00001974"/>
    </source>
</evidence>
<keyword evidence="3" id="KW-0274">FAD</keyword>
<keyword evidence="6" id="KW-1185">Reference proteome</keyword>
<comment type="caution">
    <text evidence="5">The sequence shown here is derived from an EMBL/GenBank/DDBJ whole genome shotgun (WGS) entry which is preliminary data.</text>
</comment>
<dbReference type="InterPro" id="IPR050641">
    <property type="entry name" value="RIFMO-like"/>
</dbReference>